<dbReference type="InterPro" id="IPR001375">
    <property type="entry name" value="Peptidase_S9_cat"/>
</dbReference>
<dbReference type="Pfam" id="PF02897">
    <property type="entry name" value="Peptidase_S9_N"/>
    <property type="match status" value="1"/>
</dbReference>
<dbReference type="InterPro" id="IPR002470">
    <property type="entry name" value="Peptidase_S9A"/>
</dbReference>
<evidence type="ECO:0000313" key="13">
    <source>
        <dbReference type="Proteomes" id="UP000613582"/>
    </source>
</evidence>
<dbReference type="InterPro" id="IPR023302">
    <property type="entry name" value="Pept_S9A_N"/>
</dbReference>
<dbReference type="Pfam" id="PF00326">
    <property type="entry name" value="Peptidase_S9"/>
    <property type="match status" value="1"/>
</dbReference>
<keyword evidence="3" id="KW-0378">Hydrolase</keyword>
<evidence type="ECO:0000256" key="1">
    <source>
        <dbReference type="ARBA" id="ARBA00005228"/>
    </source>
</evidence>
<dbReference type="PRINTS" id="PR00862">
    <property type="entry name" value="PROLIGOPTASE"/>
</dbReference>
<dbReference type="AlphaFoldDB" id="A0A8J2V2R1"/>
<feature type="compositionally biased region" description="Low complexity" evidence="9">
    <location>
        <begin position="655"/>
        <end position="676"/>
    </location>
</feature>
<evidence type="ECO:0000256" key="7">
    <source>
        <dbReference type="ARBA" id="ARBA00032596"/>
    </source>
</evidence>
<dbReference type="PROSITE" id="PS00708">
    <property type="entry name" value="PRO_ENDOPEP_SER"/>
    <property type="match status" value="1"/>
</dbReference>
<comment type="function">
    <text evidence="8">This enzyme catalyzes the hydrolysis of the N-terminal peptide bond of an N-acetylated peptide to generate an N-acetylated amino acid and a peptide with a free N-terminus. It preferentially cleaves off Ac-Ala, Ac-Met and Ac-Ser. Also, involved in the degradation of oxidized and glycated proteins.</text>
</comment>
<feature type="region of interest" description="Disordered" evidence="9">
    <location>
        <begin position="650"/>
        <end position="676"/>
    </location>
</feature>
<dbReference type="EMBL" id="BMGH01000001">
    <property type="protein sequence ID" value="GGD13492.1"/>
    <property type="molecule type" value="Genomic_DNA"/>
</dbReference>
<comment type="similarity">
    <text evidence="1">Belongs to the peptidase S9A family.</text>
</comment>
<accession>A0A8J2V2R1</accession>
<feature type="domain" description="Peptidase S9A N-terminal" evidence="11">
    <location>
        <begin position="123"/>
        <end position="377"/>
    </location>
</feature>
<evidence type="ECO:0000259" key="10">
    <source>
        <dbReference type="Pfam" id="PF00326"/>
    </source>
</evidence>
<reference evidence="12" key="1">
    <citation type="journal article" date="2014" name="Int. J. Syst. Evol. Microbiol.">
        <title>Complete genome sequence of Corynebacterium casei LMG S-19264T (=DSM 44701T), isolated from a smear-ripened cheese.</title>
        <authorList>
            <consortium name="US DOE Joint Genome Institute (JGI-PGF)"/>
            <person name="Walter F."/>
            <person name="Albersmeier A."/>
            <person name="Kalinowski J."/>
            <person name="Ruckert C."/>
        </authorList>
    </citation>
    <scope>NUCLEOTIDE SEQUENCE</scope>
    <source>
        <strain evidence="12">CGMCC 1.12921</strain>
    </source>
</reference>
<dbReference type="GO" id="GO:0006508">
    <property type="term" value="P:proteolysis"/>
    <property type="evidence" value="ECO:0007669"/>
    <property type="project" value="UniProtKB-KW"/>
</dbReference>
<dbReference type="PANTHER" id="PTHR42776:SF27">
    <property type="entry name" value="DIPEPTIDYL PEPTIDASE FAMILY MEMBER 6"/>
    <property type="match status" value="1"/>
</dbReference>
<dbReference type="SUPFAM" id="SSF82171">
    <property type="entry name" value="DPP6 N-terminal domain-like"/>
    <property type="match status" value="1"/>
</dbReference>
<dbReference type="Gene3D" id="3.40.50.1820">
    <property type="entry name" value="alpha/beta hydrolase"/>
    <property type="match status" value="1"/>
</dbReference>
<dbReference type="PANTHER" id="PTHR42776">
    <property type="entry name" value="SERINE PEPTIDASE S9 FAMILY MEMBER"/>
    <property type="match status" value="1"/>
</dbReference>
<proteinExistence type="inferred from homology"/>
<gene>
    <name evidence="12" type="ORF">GCM10011342_22810</name>
</gene>
<keyword evidence="2" id="KW-0645">Protease</keyword>
<name>A0A8J2V2R1_9PROT</name>
<dbReference type="InterPro" id="IPR029058">
    <property type="entry name" value="AB_hydrolase_fold"/>
</dbReference>
<dbReference type="RefSeq" id="WP_206711186.1">
    <property type="nucleotide sequence ID" value="NZ_BMGH01000001.1"/>
</dbReference>
<organism evidence="12 13">
    <name type="scientific">Aquisalinus flavus</name>
    <dbReference type="NCBI Taxonomy" id="1526572"/>
    <lineage>
        <taxon>Bacteria</taxon>
        <taxon>Pseudomonadati</taxon>
        <taxon>Pseudomonadota</taxon>
        <taxon>Alphaproteobacteria</taxon>
        <taxon>Parvularculales</taxon>
        <taxon>Parvularculaceae</taxon>
        <taxon>Aquisalinus</taxon>
    </lineage>
</organism>
<dbReference type="Gene3D" id="2.120.10.30">
    <property type="entry name" value="TolB, C-terminal domain"/>
    <property type="match status" value="2"/>
</dbReference>
<evidence type="ECO:0000256" key="3">
    <source>
        <dbReference type="ARBA" id="ARBA00022801"/>
    </source>
</evidence>
<keyword evidence="4" id="KW-0720">Serine protease</keyword>
<dbReference type="GO" id="GO:0004252">
    <property type="term" value="F:serine-type endopeptidase activity"/>
    <property type="evidence" value="ECO:0007669"/>
    <property type="project" value="InterPro"/>
</dbReference>
<evidence type="ECO:0000313" key="12">
    <source>
        <dbReference type="EMBL" id="GGD13492.1"/>
    </source>
</evidence>
<dbReference type="Proteomes" id="UP000613582">
    <property type="component" value="Unassembled WGS sequence"/>
</dbReference>
<dbReference type="InterPro" id="IPR002471">
    <property type="entry name" value="Pept_S9_AS"/>
</dbReference>
<dbReference type="InterPro" id="IPR011042">
    <property type="entry name" value="6-blade_b-propeller_TolB-like"/>
</dbReference>
<evidence type="ECO:0000256" key="9">
    <source>
        <dbReference type="SAM" id="MobiDB-lite"/>
    </source>
</evidence>
<evidence type="ECO:0000259" key="11">
    <source>
        <dbReference type="Pfam" id="PF02897"/>
    </source>
</evidence>
<evidence type="ECO:0000256" key="2">
    <source>
        <dbReference type="ARBA" id="ARBA00022670"/>
    </source>
</evidence>
<keyword evidence="5" id="KW-0007">Acetylation</keyword>
<comment type="caution">
    <text evidence="12">The sequence shown here is derived from an EMBL/GenBank/DDBJ whole genome shotgun (WGS) entry which is preliminary data.</text>
</comment>
<feature type="domain" description="Peptidase S9 prolyl oligopeptidase catalytic" evidence="10">
    <location>
        <begin position="438"/>
        <end position="648"/>
    </location>
</feature>
<dbReference type="SUPFAM" id="SSF53474">
    <property type="entry name" value="alpha/beta-Hydrolases"/>
    <property type="match status" value="1"/>
</dbReference>
<sequence length="676" mass="73114">MNHTHLIQTLMGAATGCALLTACTSEKVASAGEQTAPEAETRTVETYAAAAFFETTSFGMASSAGYAFSPDDDAILVHSDETGIFNAYSLPVDGSEPATLTQSGTDSTFALSYFPGDDRILVTHDSGGDELTHIYLIDEDGTSVDLTPGDAVKASFAGWSDDALSFYVTTNERDARFFDLYEYDTESFQRELVFQNDEGFEIAAVSGDGTSLALVRPRTSADSDLYLADLESGAAPVHITPHEGNIAYGAYGFTPDGTQLVYSTDEFGEFSQAWTHNVATGEKAELIAEDWDVMYVLYSPSGDYRVHAINEDARTTLKIIETATGEPLDAIDLPAGDIGSVRFSRDESKIAFMLSSDTSPSNVMIADLETGEITQLTDALNPAIDEDDLVDARIIRYESFDGLEIPSVLYVPHGAEANPAPALVWVHGGPGGQSRAGYSATIQHLVNHGYVVLAANNRGSSGYGKTFFHMDDRRHGDVDLQDIVYAEKWLAEQPFVDAGKIGIVGGSYGGYMVGAALAFEPDVFKVGVNIFGVMNWVRTLESIPPWWESFREALFDEMGDPATDGERHRAISPLFHADNIRVPLLVVQGANDPRVLQVESDEIVAAVRANGVPVEYVVFEDEGHGFSKRENRIEASEAYVSFLDQYLKTPWSPGPDAAGAPETETPETETPTAETD</sequence>
<evidence type="ECO:0000256" key="6">
    <source>
        <dbReference type="ARBA" id="ARBA00032284"/>
    </source>
</evidence>
<evidence type="ECO:0000256" key="8">
    <source>
        <dbReference type="ARBA" id="ARBA00045885"/>
    </source>
</evidence>
<evidence type="ECO:0000256" key="4">
    <source>
        <dbReference type="ARBA" id="ARBA00022825"/>
    </source>
</evidence>
<keyword evidence="13" id="KW-1185">Reference proteome</keyword>
<protein>
    <recommendedName>
        <fullName evidence="7">Acyl-peptide hydrolase</fullName>
    </recommendedName>
    <alternativeName>
        <fullName evidence="6">Acylaminoacyl-peptidase</fullName>
    </alternativeName>
</protein>
<reference evidence="12" key="2">
    <citation type="submission" date="2020-09" db="EMBL/GenBank/DDBJ databases">
        <authorList>
            <person name="Sun Q."/>
            <person name="Zhou Y."/>
        </authorList>
    </citation>
    <scope>NUCLEOTIDE SEQUENCE</scope>
    <source>
        <strain evidence="12">CGMCC 1.12921</strain>
    </source>
</reference>
<evidence type="ECO:0000256" key="5">
    <source>
        <dbReference type="ARBA" id="ARBA00022990"/>
    </source>
</evidence>